<evidence type="ECO:0000313" key="1">
    <source>
        <dbReference type="EMBL" id="KAJ4332081.1"/>
    </source>
</evidence>
<gene>
    <name evidence="1" type="ORF">N0V87_008642</name>
</gene>
<accession>A0A9W8WSM4</accession>
<dbReference type="AlphaFoldDB" id="A0A9W8WSM4"/>
<name>A0A9W8WSM4_9PLEO</name>
<keyword evidence="2" id="KW-1185">Reference proteome</keyword>
<dbReference type="Proteomes" id="UP001140562">
    <property type="component" value="Unassembled WGS sequence"/>
</dbReference>
<organism evidence="1 2">
    <name type="scientific">Didymella glomerata</name>
    <dbReference type="NCBI Taxonomy" id="749621"/>
    <lineage>
        <taxon>Eukaryota</taxon>
        <taxon>Fungi</taxon>
        <taxon>Dikarya</taxon>
        <taxon>Ascomycota</taxon>
        <taxon>Pezizomycotina</taxon>
        <taxon>Dothideomycetes</taxon>
        <taxon>Pleosporomycetidae</taxon>
        <taxon>Pleosporales</taxon>
        <taxon>Pleosporineae</taxon>
        <taxon>Didymellaceae</taxon>
        <taxon>Didymella</taxon>
    </lineage>
</organism>
<dbReference type="OrthoDB" id="3799276at2759"/>
<reference evidence="1" key="1">
    <citation type="submission" date="2022-10" db="EMBL/GenBank/DDBJ databases">
        <title>Tapping the CABI collections for fungal endophytes: first genome assemblies for Collariella, Neodidymelliopsis, Ascochyta clinopodiicola, Didymella pomorum, Didymosphaeria variabile, Neocosmospora piperis and Neocucurbitaria cava.</title>
        <authorList>
            <person name="Hill R."/>
        </authorList>
    </citation>
    <scope>NUCLEOTIDE SEQUENCE</scope>
    <source>
        <strain evidence="1">IMI 360193</strain>
    </source>
</reference>
<proteinExistence type="predicted"/>
<evidence type="ECO:0000313" key="2">
    <source>
        <dbReference type="Proteomes" id="UP001140562"/>
    </source>
</evidence>
<sequence length="319" mass="37108">MAPLPEEDKRLWNRIYLDKILDAINPHTCIRCLQRKDEPGVNTICAACRLYLDAPKNAAEDFLFSACLRIFDFWLWLRRQTLSDEFVLRNREHAGTPVSKVDEILFNANHEYTSTHWCYRATLADGRQFAITFSDRQLGWLHIVRDWKEYVLDRFHKVDEVDALFYMANPKEPDTDAMTEDEKAVKSCWKSRGVRVCRLGGVQAAHVRLWYPQRHWPRAPVQIWTDELPSYDMFSETMPEDWVPERGLTGDRIDRRQRRFGCHLVKDDGGVGTLWKRWEGMNGMGEMEGDCKRKSESKLARTGGRDAVVHLDGDGVGDT</sequence>
<protein>
    <submittedName>
        <fullName evidence="1">Uncharacterized protein</fullName>
    </submittedName>
</protein>
<dbReference type="EMBL" id="JAPEUV010000128">
    <property type="protein sequence ID" value="KAJ4332081.1"/>
    <property type="molecule type" value="Genomic_DNA"/>
</dbReference>
<comment type="caution">
    <text evidence="1">The sequence shown here is derived from an EMBL/GenBank/DDBJ whole genome shotgun (WGS) entry which is preliminary data.</text>
</comment>